<evidence type="ECO:0000256" key="3">
    <source>
        <dbReference type="ARBA" id="ARBA00022670"/>
    </source>
</evidence>
<dbReference type="Gene3D" id="3.40.630.10">
    <property type="entry name" value="Zn peptidases"/>
    <property type="match status" value="1"/>
</dbReference>
<dbReference type="Proteomes" id="UP000054858">
    <property type="component" value="Unassembled WGS sequence"/>
</dbReference>
<dbReference type="GO" id="GO:0005737">
    <property type="term" value="C:cytoplasm"/>
    <property type="evidence" value="ECO:0007669"/>
    <property type="project" value="InterPro"/>
</dbReference>
<reference evidence="7 8" key="1">
    <citation type="submission" date="2015-11" db="EMBL/GenBank/DDBJ databases">
        <title>Genomic analysis of 38 Legionella species identifies large and diverse effector repertoires.</title>
        <authorList>
            <person name="Burstein D."/>
            <person name="Amaro F."/>
            <person name="Zusman T."/>
            <person name="Lifshitz Z."/>
            <person name="Cohen O."/>
            <person name="Gilbert J.A."/>
            <person name="Pupko T."/>
            <person name="Shuman H.A."/>
            <person name="Segal G."/>
        </authorList>
    </citation>
    <scope>NUCLEOTIDE SEQUENCE [LARGE SCALE GENOMIC DNA]</scope>
    <source>
        <strain evidence="7 8">Oak Ridge-10</strain>
    </source>
</reference>
<keyword evidence="4" id="KW-0378">Hydrolase</keyword>
<dbReference type="PANTHER" id="PTHR11963">
    <property type="entry name" value="LEUCINE AMINOPEPTIDASE-RELATED"/>
    <property type="match status" value="1"/>
</dbReference>
<dbReference type="CDD" id="cd00433">
    <property type="entry name" value="Peptidase_M17"/>
    <property type="match status" value="1"/>
</dbReference>
<evidence type="ECO:0000256" key="4">
    <source>
        <dbReference type="ARBA" id="ARBA00022801"/>
    </source>
</evidence>
<protein>
    <submittedName>
        <fullName evidence="7">Leucine aminopeptidase</fullName>
    </submittedName>
</protein>
<dbReference type="Pfam" id="PF21337">
    <property type="entry name" value="Peptidase_M17_N_1"/>
    <property type="match status" value="1"/>
</dbReference>
<dbReference type="AlphaFoldDB" id="A0A0W0WX78"/>
<evidence type="ECO:0000256" key="2">
    <source>
        <dbReference type="ARBA" id="ARBA00022438"/>
    </source>
</evidence>
<dbReference type="Gene3D" id="3.40.220.10">
    <property type="entry name" value="Leucine Aminopeptidase, subunit E, domain 1"/>
    <property type="match status" value="1"/>
</dbReference>
<dbReference type="InterPro" id="IPR000819">
    <property type="entry name" value="Peptidase_M17_C"/>
</dbReference>
<comment type="caution">
    <text evidence="7">The sequence shown here is derived from an EMBL/GenBank/DDBJ whole genome shotgun (WGS) entry which is preliminary data.</text>
</comment>
<dbReference type="InterPro" id="IPR048816">
    <property type="entry name" value="Peptidase_M17_N_1"/>
</dbReference>
<dbReference type="GO" id="GO:0006508">
    <property type="term" value="P:proteolysis"/>
    <property type="evidence" value="ECO:0007669"/>
    <property type="project" value="UniProtKB-KW"/>
</dbReference>
<dbReference type="PATRIC" id="fig|29423.5.peg.2087"/>
<name>A0A0W0WX78_9GAMM</name>
<accession>A0A0W0WX78</accession>
<comment type="similarity">
    <text evidence="1">Belongs to the peptidase M17 family.</text>
</comment>
<evidence type="ECO:0000313" key="8">
    <source>
        <dbReference type="Proteomes" id="UP000054858"/>
    </source>
</evidence>
<organism evidence="7 8">
    <name type="scientific">Legionella oakridgensis</name>
    <dbReference type="NCBI Taxonomy" id="29423"/>
    <lineage>
        <taxon>Bacteria</taxon>
        <taxon>Pseudomonadati</taxon>
        <taxon>Pseudomonadota</taxon>
        <taxon>Gammaproteobacteria</taxon>
        <taxon>Legionellales</taxon>
        <taxon>Legionellaceae</taxon>
        <taxon>Legionella</taxon>
    </lineage>
</organism>
<sequence length="454" mass="49173">MQADLFYCTDAEKSLPIALVSKTHYLEHVDGLSAFEKNCLTMQQFKGGLGEVAMICESDGMLVKAYVGMGDDSQAKAIACAVTRLPPGNYHVQQPLSKTAQLAWSLAQYQFDQYKTPKALPRVLLIGKEIFSSLLAEASAVFLVRDLINRPANDLGPVQLAEVLSDLANEYGAEFQQWVGDKLLTNNFPAIYEVGRAAAQEPRLLSLLWGNVNHPRVTLVGKGVCFDTGGLDIKPSTAMRLMKKDMGGAAQVIGLARWLMSLKLPIRLQVLIPAIENSVSAHSYRPGDVLTMRNGLKVEVDNTDAEGRLVLADALVKACEDKPEVLFNFATLTGAARVAVGTEMAAMFTNSDALAQAIITAAEEVEDPVWRMPLFAAYASMLDSAIADLANGSASPYAGAITAALFLQHFIDAEIPWAHFDIMAWNVANKPGKPEGGEAMGMRAVAHYLLHRYG</sequence>
<dbReference type="RefSeq" id="WP_025385208.1">
    <property type="nucleotide sequence ID" value="NZ_LCUA01000027.1"/>
</dbReference>
<evidence type="ECO:0000259" key="6">
    <source>
        <dbReference type="PROSITE" id="PS00631"/>
    </source>
</evidence>
<dbReference type="GO" id="GO:0070006">
    <property type="term" value="F:metalloaminopeptidase activity"/>
    <property type="evidence" value="ECO:0007669"/>
    <property type="project" value="InterPro"/>
</dbReference>
<evidence type="ECO:0000256" key="1">
    <source>
        <dbReference type="ARBA" id="ARBA00009528"/>
    </source>
</evidence>
<dbReference type="PRINTS" id="PR00481">
    <property type="entry name" value="LAMNOPPTDASE"/>
</dbReference>
<dbReference type="Pfam" id="PF00883">
    <property type="entry name" value="Peptidase_M17"/>
    <property type="match status" value="1"/>
</dbReference>
<dbReference type="SUPFAM" id="SSF53187">
    <property type="entry name" value="Zn-dependent exopeptidases"/>
    <property type="match status" value="1"/>
</dbReference>
<dbReference type="InterPro" id="IPR011356">
    <property type="entry name" value="Leucine_aapep/pepB"/>
</dbReference>
<dbReference type="EMBL" id="LNYP01000031">
    <property type="protein sequence ID" value="KTD36852.1"/>
    <property type="molecule type" value="Genomic_DNA"/>
</dbReference>
<keyword evidence="2 7" id="KW-0031">Aminopeptidase</keyword>
<dbReference type="PROSITE" id="PS00631">
    <property type="entry name" value="CYTOSOL_AP"/>
    <property type="match status" value="1"/>
</dbReference>
<evidence type="ECO:0000256" key="5">
    <source>
        <dbReference type="ARBA" id="ARBA00023211"/>
    </source>
</evidence>
<dbReference type="InterPro" id="IPR043472">
    <property type="entry name" value="Macro_dom-like"/>
</dbReference>
<proteinExistence type="inferred from homology"/>
<evidence type="ECO:0000313" key="7">
    <source>
        <dbReference type="EMBL" id="KTD36852.1"/>
    </source>
</evidence>
<keyword evidence="5" id="KW-0464">Manganese</keyword>
<feature type="domain" description="Cytosol aminopeptidase" evidence="6">
    <location>
        <begin position="302"/>
        <end position="309"/>
    </location>
</feature>
<keyword evidence="3" id="KW-0645">Protease</keyword>
<dbReference type="GO" id="GO:0030145">
    <property type="term" value="F:manganese ion binding"/>
    <property type="evidence" value="ECO:0007669"/>
    <property type="project" value="InterPro"/>
</dbReference>
<dbReference type="PANTHER" id="PTHR11963:SF20">
    <property type="entry name" value="PEPTIDASE B"/>
    <property type="match status" value="1"/>
</dbReference>
<gene>
    <name evidence="7" type="primary">pepA_1</name>
    <name evidence="7" type="ORF">Loak_1988</name>
</gene>